<evidence type="ECO:0008006" key="3">
    <source>
        <dbReference type="Google" id="ProtNLM"/>
    </source>
</evidence>
<proteinExistence type="predicted"/>
<dbReference type="EMBL" id="JARBDR010000919">
    <property type="protein sequence ID" value="KAJ8300684.1"/>
    <property type="molecule type" value="Genomic_DNA"/>
</dbReference>
<dbReference type="Proteomes" id="UP001217089">
    <property type="component" value="Unassembled WGS sequence"/>
</dbReference>
<sequence>MACCVLHNICILQNDYINNFMVEDENDGQDDVNAIHFQERNAGAVLKRDTLSRNLFSEIFILVNNEKHIDRGRF</sequence>
<accession>A0ABQ9E5R1</accession>
<gene>
    <name evidence="1" type="ORF">KUTeg_022203</name>
</gene>
<evidence type="ECO:0000313" key="1">
    <source>
        <dbReference type="EMBL" id="KAJ8300684.1"/>
    </source>
</evidence>
<comment type="caution">
    <text evidence="1">The sequence shown here is derived from an EMBL/GenBank/DDBJ whole genome shotgun (WGS) entry which is preliminary data.</text>
</comment>
<evidence type="ECO:0000313" key="2">
    <source>
        <dbReference type="Proteomes" id="UP001217089"/>
    </source>
</evidence>
<protein>
    <recommendedName>
        <fullName evidence="3">DDE Tnp4 domain-containing protein</fullName>
    </recommendedName>
</protein>
<name>A0ABQ9E5R1_TEGGR</name>
<organism evidence="1 2">
    <name type="scientific">Tegillarca granosa</name>
    <name type="common">Malaysian cockle</name>
    <name type="synonym">Anadara granosa</name>
    <dbReference type="NCBI Taxonomy" id="220873"/>
    <lineage>
        <taxon>Eukaryota</taxon>
        <taxon>Metazoa</taxon>
        <taxon>Spiralia</taxon>
        <taxon>Lophotrochozoa</taxon>
        <taxon>Mollusca</taxon>
        <taxon>Bivalvia</taxon>
        <taxon>Autobranchia</taxon>
        <taxon>Pteriomorphia</taxon>
        <taxon>Arcoida</taxon>
        <taxon>Arcoidea</taxon>
        <taxon>Arcidae</taxon>
        <taxon>Tegillarca</taxon>
    </lineage>
</organism>
<keyword evidence="2" id="KW-1185">Reference proteome</keyword>
<reference evidence="1 2" key="1">
    <citation type="submission" date="2022-12" db="EMBL/GenBank/DDBJ databases">
        <title>Chromosome-level genome of Tegillarca granosa.</title>
        <authorList>
            <person name="Kim J."/>
        </authorList>
    </citation>
    <scope>NUCLEOTIDE SEQUENCE [LARGE SCALE GENOMIC DNA]</scope>
    <source>
        <strain evidence="1">Teg-2019</strain>
        <tissue evidence="1">Adductor muscle</tissue>
    </source>
</reference>